<proteinExistence type="predicted"/>
<gene>
    <name evidence="5" type="ORF">KM295_11035</name>
</gene>
<dbReference type="EMBL" id="JAHLKM010000015">
    <property type="protein sequence ID" value="MCQ4334008.1"/>
    <property type="molecule type" value="Genomic_DNA"/>
</dbReference>
<evidence type="ECO:0000313" key="5">
    <source>
        <dbReference type="EMBL" id="MCQ4334008.1"/>
    </source>
</evidence>
<sequence>MRCRVPTLLCALLVCSVVFGAVPAAGQQQTDGTHLEVQLEADGDAAWNVTTRIPIADGHERETFETFASDFEAGESGFDLGTDTFEQAATEASEASGREMSIASVRRESRIVNDTGADGETERYGVLRLSFTWESFARVGEERAIYVDDAFNTTDGTWLPGLGASQSLTIRAPPGYGGPTTSPVGAEDGDLHWEGPATFEPGYFSIVYHPVSTGPTEEEGEGSELPTALVGGAILLSLAALSLGVYLLVARRRGETATEDDEQPVAAGPDASEPSAPGTPPPGEKAGGDADGSAASAVEKADDEPDFELLSDEEQVEYLLEQSGGRMKQATIVKETGWSNAKVSQLLSSMADEDRVDKLRIGRENLISLPGEGVGDIESDTDDS</sequence>
<evidence type="ECO:0000256" key="1">
    <source>
        <dbReference type="SAM" id="MobiDB-lite"/>
    </source>
</evidence>
<name>A0A9R1CUG6_9EURY</name>
<feature type="domain" description="DUF7345" evidence="4">
    <location>
        <begin position="36"/>
        <end position="176"/>
    </location>
</feature>
<accession>A0A9R1CUG6</accession>
<keyword evidence="2" id="KW-1133">Transmembrane helix</keyword>
<protein>
    <recommendedName>
        <fullName evidence="7">Transmembrane glycoprotein / HTH domain protein</fullName>
    </recommendedName>
</protein>
<dbReference type="RefSeq" id="WP_256030036.1">
    <property type="nucleotide sequence ID" value="NZ_JAHLKM010000015.1"/>
</dbReference>
<evidence type="ECO:0000256" key="2">
    <source>
        <dbReference type="SAM" id="Phobius"/>
    </source>
</evidence>
<evidence type="ECO:0000259" key="3">
    <source>
        <dbReference type="Pfam" id="PF24034"/>
    </source>
</evidence>
<organism evidence="5 6">
    <name type="scientific">Natronomonas aquatica</name>
    <dbReference type="NCBI Taxonomy" id="2841590"/>
    <lineage>
        <taxon>Archaea</taxon>
        <taxon>Methanobacteriati</taxon>
        <taxon>Methanobacteriota</taxon>
        <taxon>Stenosarchaea group</taxon>
        <taxon>Halobacteria</taxon>
        <taxon>Halobacteriales</taxon>
        <taxon>Natronomonadaceae</taxon>
        <taxon>Natronomonas</taxon>
    </lineage>
</organism>
<dbReference type="InterPro" id="IPR055767">
    <property type="entry name" value="DUF7343"/>
</dbReference>
<dbReference type="Pfam" id="PF24034">
    <property type="entry name" value="DUF7343"/>
    <property type="match status" value="1"/>
</dbReference>
<dbReference type="InterPro" id="IPR055769">
    <property type="entry name" value="DUF7345"/>
</dbReference>
<evidence type="ECO:0000259" key="4">
    <source>
        <dbReference type="Pfam" id="PF24036"/>
    </source>
</evidence>
<evidence type="ECO:0008006" key="7">
    <source>
        <dbReference type="Google" id="ProtNLM"/>
    </source>
</evidence>
<keyword evidence="2" id="KW-0472">Membrane</keyword>
<feature type="region of interest" description="Disordered" evidence="1">
    <location>
        <begin position="256"/>
        <end position="309"/>
    </location>
</feature>
<reference evidence="5" key="1">
    <citation type="journal article" date="2023" name="Front. Microbiol.">
        <title>Genomic-based phylogenetic and metabolic analyses of the genus Natronomonas, and description of Natronomonas aquatica sp. nov.</title>
        <authorList>
            <person name="Garcia-Roldan A."/>
            <person name="Duran-Viseras A."/>
            <person name="de la Haba R.R."/>
            <person name="Corral P."/>
            <person name="Sanchez-Porro C."/>
            <person name="Ventosa A."/>
        </authorList>
    </citation>
    <scope>NUCLEOTIDE SEQUENCE</scope>
    <source>
        <strain evidence="5">F2-12</strain>
    </source>
</reference>
<dbReference type="Proteomes" id="UP001139494">
    <property type="component" value="Unassembled WGS sequence"/>
</dbReference>
<dbReference type="AlphaFoldDB" id="A0A9R1CUG6"/>
<feature type="transmembrane region" description="Helical" evidence="2">
    <location>
        <begin position="228"/>
        <end position="249"/>
    </location>
</feature>
<dbReference type="Pfam" id="PF24036">
    <property type="entry name" value="DUF7345"/>
    <property type="match status" value="1"/>
</dbReference>
<keyword evidence="2" id="KW-0812">Transmembrane</keyword>
<evidence type="ECO:0000313" key="6">
    <source>
        <dbReference type="Proteomes" id="UP001139494"/>
    </source>
</evidence>
<feature type="domain" description="DUF7343" evidence="3">
    <location>
        <begin position="309"/>
        <end position="370"/>
    </location>
</feature>
<comment type="caution">
    <text evidence="5">The sequence shown here is derived from an EMBL/GenBank/DDBJ whole genome shotgun (WGS) entry which is preliminary data.</text>
</comment>
<keyword evidence="6" id="KW-1185">Reference proteome</keyword>